<evidence type="ECO:0000313" key="2">
    <source>
        <dbReference type="Proteomes" id="UP000302218"/>
    </source>
</evidence>
<protein>
    <submittedName>
        <fullName evidence="1">Uncharacterized protein</fullName>
    </submittedName>
</protein>
<dbReference type="OrthoDB" id="174605at2157"/>
<dbReference type="KEGG" id="nvr:FEJ81_08120"/>
<dbReference type="Proteomes" id="UP000302218">
    <property type="component" value="Chromosome"/>
</dbReference>
<organism evidence="1 2">
    <name type="scientific">Natrinema versiforme</name>
    <dbReference type="NCBI Taxonomy" id="88724"/>
    <lineage>
        <taxon>Archaea</taxon>
        <taxon>Methanobacteriati</taxon>
        <taxon>Methanobacteriota</taxon>
        <taxon>Stenosarchaea group</taxon>
        <taxon>Halobacteria</taxon>
        <taxon>Halobacteriales</taxon>
        <taxon>Natrialbaceae</taxon>
        <taxon>Natrinema</taxon>
    </lineage>
</organism>
<evidence type="ECO:0000313" key="1">
    <source>
        <dbReference type="EMBL" id="QCS42327.1"/>
    </source>
</evidence>
<sequence length="64" mass="6871">MATKETAAAPAREATKRFLVDCDGCSYERAADGREEATRIGADHRRATGHELVAVELPPSLETA</sequence>
<reference evidence="2" key="1">
    <citation type="submission" date="2019-05" db="EMBL/GenBank/DDBJ databases">
        <title>Genome sequence and methylation pattern of the halophilic Archaeon Natrinema versiforme BOL5-4.</title>
        <authorList>
            <person name="DasSarma P."/>
            <person name="Anton B.P."/>
            <person name="DasSarma S.L."/>
            <person name="Martinez F.L."/>
            <person name="Guzman D."/>
            <person name="Roberts R.J."/>
            <person name="DasSarma S."/>
        </authorList>
    </citation>
    <scope>NUCLEOTIDE SEQUENCE [LARGE SCALE GENOMIC DNA]</scope>
    <source>
        <strain evidence="2">BOL5-4</strain>
    </source>
</reference>
<proteinExistence type="predicted"/>
<gene>
    <name evidence="1" type="ORF">FEJ81_08120</name>
</gene>
<dbReference type="RefSeq" id="WP_138244818.1">
    <property type="nucleotide sequence ID" value="NZ_CP040330.1"/>
</dbReference>
<name>A0A4P8WG44_9EURY</name>
<dbReference type="AlphaFoldDB" id="A0A4P8WG44"/>
<dbReference type="EMBL" id="CP040330">
    <property type="protein sequence ID" value="QCS42327.1"/>
    <property type="molecule type" value="Genomic_DNA"/>
</dbReference>
<dbReference type="GeneID" id="40265231"/>
<accession>A0A4P8WG44</accession>